<dbReference type="InterPro" id="IPR003593">
    <property type="entry name" value="AAA+_ATPase"/>
</dbReference>
<dbReference type="GO" id="GO:0005524">
    <property type="term" value="F:ATP binding"/>
    <property type="evidence" value="ECO:0007669"/>
    <property type="project" value="UniProtKB-KW"/>
</dbReference>
<dbReference type="EMBL" id="DPVG01000262">
    <property type="protein sequence ID" value="HCK24555.1"/>
    <property type="molecule type" value="Genomic_DNA"/>
</dbReference>
<keyword evidence="2" id="KW-0813">Transport</keyword>
<keyword evidence="3" id="KW-0547">Nucleotide-binding</keyword>
<organism evidence="5 6">
    <name type="scientific">Bacteroides graminisolvens</name>
    <dbReference type="NCBI Taxonomy" id="477666"/>
    <lineage>
        <taxon>Bacteria</taxon>
        <taxon>Pseudomonadati</taxon>
        <taxon>Bacteroidota</taxon>
        <taxon>Bacteroidia</taxon>
        <taxon>Bacteroidales</taxon>
        <taxon>Bacteroidaceae</taxon>
        <taxon>Bacteroides</taxon>
    </lineage>
</organism>
<dbReference type="CDD" id="cd03235">
    <property type="entry name" value="ABC_Metallic_Cations"/>
    <property type="match status" value="1"/>
</dbReference>
<dbReference type="Proteomes" id="UP000263098">
    <property type="component" value="Unassembled WGS sequence"/>
</dbReference>
<protein>
    <submittedName>
        <fullName evidence="5">ABC transporter ATP-binding protein</fullName>
    </submittedName>
</protein>
<dbReference type="Gene3D" id="3.40.50.300">
    <property type="entry name" value="P-loop containing nucleotide triphosphate hydrolases"/>
    <property type="match status" value="1"/>
</dbReference>
<evidence type="ECO:0000313" key="5">
    <source>
        <dbReference type="EMBL" id="HCK24555.1"/>
    </source>
</evidence>
<dbReference type="PANTHER" id="PTHR42734">
    <property type="entry name" value="METAL TRANSPORT SYSTEM ATP-BINDING PROTEIN TM_0124-RELATED"/>
    <property type="match status" value="1"/>
</dbReference>
<evidence type="ECO:0000313" key="6">
    <source>
        <dbReference type="Proteomes" id="UP000263098"/>
    </source>
</evidence>
<gene>
    <name evidence="5" type="ORF">DHW31_07240</name>
</gene>
<dbReference type="InterPro" id="IPR017871">
    <property type="entry name" value="ABC_transporter-like_CS"/>
</dbReference>
<evidence type="ECO:0000256" key="1">
    <source>
        <dbReference type="ARBA" id="ARBA00005417"/>
    </source>
</evidence>
<sequence length="256" mass="28528">MNENQPIMIQIESLSAAYENRTVLRDVNLSIYEKDFLGIIGPNGGGKTTLIKTILGLIKPVMGNIQFYRNGQPAESITMGYLPQYNSIDRKFPISVEEVILSGLSGKKALIGKFSREHHAKVHTVVKRMGLQGLEKRAIGQLSGGQLQRALLGRAIVSDPQLVILDEPSTYIDKQFEARLYELLNEINQECAIILVSHDIGTVLQNVKSIACVNETVDYHPDTGITTEWLERNFHCPIEIVGHGTLPHRVLGKHEH</sequence>
<dbReference type="Pfam" id="PF00005">
    <property type="entry name" value="ABC_tran"/>
    <property type="match status" value="1"/>
</dbReference>
<evidence type="ECO:0000256" key="4">
    <source>
        <dbReference type="ARBA" id="ARBA00022840"/>
    </source>
</evidence>
<dbReference type="AlphaFoldDB" id="A0A351M3A0"/>
<comment type="similarity">
    <text evidence="1">Belongs to the ABC transporter superfamily.</text>
</comment>
<dbReference type="InterPro" id="IPR050153">
    <property type="entry name" value="Metal_Ion_Import_ABC"/>
</dbReference>
<dbReference type="InterPro" id="IPR027417">
    <property type="entry name" value="P-loop_NTPase"/>
</dbReference>
<reference evidence="5 6" key="1">
    <citation type="journal article" date="2018" name="Nat. Biotechnol.">
        <title>A standardized bacterial taxonomy based on genome phylogeny substantially revises the tree of life.</title>
        <authorList>
            <person name="Parks D.H."/>
            <person name="Chuvochina M."/>
            <person name="Waite D.W."/>
            <person name="Rinke C."/>
            <person name="Skarshewski A."/>
            <person name="Chaumeil P.A."/>
            <person name="Hugenholtz P."/>
        </authorList>
    </citation>
    <scope>NUCLEOTIDE SEQUENCE [LARGE SCALE GENOMIC DNA]</scope>
    <source>
        <strain evidence="5">UBA9667</strain>
    </source>
</reference>
<dbReference type="FunFam" id="3.40.50.300:FF:000134">
    <property type="entry name" value="Iron-enterobactin ABC transporter ATP-binding protein"/>
    <property type="match status" value="1"/>
</dbReference>
<name>A0A351M3A0_9BACE</name>
<evidence type="ECO:0000256" key="2">
    <source>
        <dbReference type="ARBA" id="ARBA00022448"/>
    </source>
</evidence>
<keyword evidence="4 5" id="KW-0067">ATP-binding</keyword>
<dbReference type="PROSITE" id="PS50893">
    <property type="entry name" value="ABC_TRANSPORTER_2"/>
    <property type="match status" value="1"/>
</dbReference>
<dbReference type="PROSITE" id="PS00211">
    <property type="entry name" value="ABC_TRANSPORTER_1"/>
    <property type="match status" value="1"/>
</dbReference>
<evidence type="ECO:0000256" key="3">
    <source>
        <dbReference type="ARBA" id="ARBA00022741"/>
    </source>
</evidence>
<comment type="caution">
    <text evidence="5">The sequence shown here is derived from an EMBL/GenBank/DDBJ whole genome shotgun (WGS) entry which is preliminary data.</text>
</comment>
<dbReference type="SUPFAM" id="SSF52540">
    <property type="entry name" value="P-loop containing nucleoside triphosphate hydrolases"/>
    <property type="match status" value="1"/>
</dbReference>
<accession>A0A351M3A0</accession>
<dbReference type="PANTHER" id="PTHR42734:SF17">
    <property type="entry name" value="METAL TRANSPORT SYSTEM ATP-BINDING PROTEIN TM_0124-RELATED"/>
    <property type="match status" value="1"/>
</dbReference>
<dbReference type="InterPro" id="IPR003439">
    <property type="entry name" value="ABC_transporter-like_ATP-bd"/>
</dbReference>
<dbReference type="SMART" id="SM00382">
    <property type="entry name" value="AAA"/>
    <property type="match status" value="1"/>
</dbReference>
<dbReference type="RefSeq" id="WP_024995982.1">
    <property type="nucleotide sequence ID" value="NZ_JAJUIH010000011.1"/>
</dbReference>
<dbReference type="GO" id="GO:0016887">
    <property type="term" value="F:ATP hydrolysis activity"/>
    <property type="evidence" value="ECO:0007669"/>
    <property type="project" value="InterPro"/>
</dbReference>
<proteinExistence type="inferred from homology"/>